<evidence type="ECO:0000256" key="3">
    <source>
        <dbReference type="ARBA" id="ARBA00023161"/>
    </source>
</evidence>
<evidence type="ECO:0000313" key="8">
    <source>
        <dbReference type="Proteomes" id="UP000316726"/>
    </source>
</evidence>
<dbReference type="GO" id="GO:0005737">
    <property type="term" value="C:cytoplasm"/>
    <property type="evidence" value="ECO:0007669"/>
    <property type="project" value="TreeGrafter"/>
</dbReference>
<dbReference type="Gene3D" id="3.30.70.330">
    <property type="match status" value="1"/>
</dbReference>
<dbReference type="Pfam" id="PF03467">
    <property type="entry name" value="Smg4_UPF3"/>
    <property type="match status" value="1"/>
</dbReference>
<accession>A0A5B8MBQ1</accession>
<dbReference type="InterPro" id="IPR005120">
    <property type="entry name" value="UPF3_dom"/>
</dbReference>
<feature type="region of interest" description="Disordered" evidence="5">
    <location>
        <begin position="156"/>
        <end position="309"/>
    </location>
</feature>
<reference evidence="7 8" key="1">
    <citation type="submission" date="2018-07" db="EMBL/GenBank/DDBJ databases">
        <title>The complete nuclear genome of the prasinophyte Chloropicon primus (CCMP1205).</title>
        <authorList>
            <person name="Pombert J.-F."/>
            <person name="Otis C."/>
            <person name="Turmel M."/>
            <person name="Lemieux C."/>
        </authorList>
    </citation>
    <scope>NUCLEOTIDE SEQUENCE [LARGE SCALE GENOMIC DNA]</scope>
    <source>
        <strain evidence="7 8">CCMP1205</strain>
    </source>
</reference>
<dbReference type="EMBL" id="CP031034">
    <property type="protein sequence ID" value="QDZ17531.1"/>
    <property type="molecule type" value="Genomic_DNA"/>
</dbReference>
<evidence type="ECO:0000256" key="2">
    <source>
        <dbReference type="ARBA" id="ARBA00005991"/>
    </source>
</evidence>
<feature type="compositionally biased region" description="Basic residues" evidence="5">
    <location>
        <begin position="296"/>
        <end position="309"/>
    </location>
</feature>
<evidence type="ECO:0000256" key="1">
    <source>
        <dbReference type="ARBA" id="ARBA00004123"/>
    </source>
</evidence>
<name>A0A5B8MBQ1_9CHLO</name>
<evidence type="ECO:0000313" key="7">
    <source>
        <dbReference type="EMBL" id="QDZ17531.1"/>
    </source>
</evidence>
<dbReference type="GO" id="GO:0003729">
    <property type="term" value="F:mRNA binding"/>
    <property type="evidence" value="ECO:0007669"/>
    <property type="project" value="TreeGrafter"/>
</dbReference>
<gene>
    <name evidence="7" type="ORF">A3770_01p00490</name>
</gene>
<protein>
    <submittedName>
        <fullName evidence="7">Regulator of nonsense-mediated decay UPF3</fullName>
    </submittedName>
</protein>
<dbReference type="InterPro" id="IPR039722">
    <property type="entry name" value="Upf3"/>
</dbReference>
<feature type="compositionally biased region" description="Basic and acidic residues" evidence="5">
    <location>
        <begin position="44"/>
        <end position="58"/>
    </location>
</feature>
<proteinExistence type="inferred from homology"/>
<dbReference type="OrthoDB" id="18087at2759"/>
<dbReference type="Proteomes" id="UP000316726">
    <property type="component" value="Chromosome 1"/>
</dbReference>
<comment type="similarity">
    <text evidence="2">Belongs to the RENT3 family.</text>
</comment>
<feature type="region of interest" description="Disordered" evidence="5">
    <location>
        <begin position="1"/>
        <end position="62"/>
    </location>
</feature>
<dbReference type="SUPFAM" id="SSF54928">
    <property type="entry name" value="RNA-binding domain, RBD"/>
    <property type="match status" value="1"/>
</dbReference>
<dbReference type="InterPro" id="IPR012677">
    <property type="entry name" value="Nucleotide-bd_a/b_plait_sf"/>
</dbReference>
<dbReference type="InterPro" id="IPR035979">
    <property type="entry name" value="RBD_domain_sf"/>
</dbReference>
<feature type="compositionally biased region" description="Low complexity" evidence="5">
    <location>
        <begin position="8"/>
        <end position="18"/>
    </location>
</feature>
<keyword evidence="4" id="KW-0539">Nucleus</keyword>
<feature type="compositionally biased region" description="Basic residues" evidence="5">
    <location>
        <begin position="222"/>
        <end position="256"/>
    </location>
</feature>
<feature type="compositionally biased region" description="Basic residues" evidence="5">
    <location>
        <begin position="161"/>
        <end position="170"/>
    </location>
</feature>
<dbReference type="PANTHER" id="PTHR13112:SF0">
    <property type="entry name" value="FI21285P1"/>
    <property type="match status" value="1"/>
</dbReference>
<dbReference type="PANTHER" id="PTHR13112">
    <property type="entry name" value="UPF3 REGULATOR OF NONSENSE TRANSCRIPTS-LIKE PROTEIN"/>
    <property type="match status" value="1"/>
</dbReference>
<evidence type="ECO:0000256" key="4">
    <source>
        <dbReference type="ARBA" id="ARBA00023242"/>
    </source>
</evidence>
<dbReference type="GO" id="GO:0005730">
    <property type="term" value="C:nucleolus"/>
    <property type="evidence" value="ECO:0007669"/>
    <property type="project" value="TreeGrafter"/>
</dbReference>
<feature type="compositionally biased region" description="Basic residues" evidence="5">
    <location>
        <begin position="26"/>
        <end position="36"/>
    </location>
</feature>
<evidence type="ECO:0000259" key="6">
    <source>
        <dbReference type="Pfam" id="PF03467"/>
    </source>
</evidence>
<feature type="domain" description="UPF3" evidence="6">
    <location>
        <begin position="60"/>
        <end position="226"/>
    </location>
</feature>
<evidence type="ECO:0000256" key="5">
    <source>
        <dbReference type="SAM" id="MobiDB-lite"/>
    </source>
</evidence>
<dbReference type="GO" id="GO:0000184">
    <property type="term" value="P:nuclear-transcribed mRNA catabolic process, nonsense-mediated decay"/>
    <property type="evidence" value="ECO:0007669"/>
    <property type="project" value="UniProtKB-KW"/>
</dbReference>
<dbReference type="AlphaFoldDB" id="A0A5B8MBQ1"/>
<feature type="compositionally biased region" description="Polar residues" evidence="5">
    <location>
        <begin position="190"/>
        <end position="203"/>
    </location>
</feature>
<dbReference type="CDD" id="cd12455">
    <property type="entry name" value="RRM_like_Smg4_UPF3"/>
    <property type="match status" value="1"/>
</dbReference>
<organism evidence="7 8">
    <name type="scientific">Chloropicon primus</name>
    <dbReference type="NCBI Taxonomy" id="1764295"/>
    <lineage>
        <taxon>Eukaryota</taxon>
        <taxon>Viridiplantae</taxon>
        <taxon>Chlorophyta</taxon>
        <taxon>Chloropicophyceae</taxon>
        <taxon>Chloropicales</taxon>
        <taxon>Chloropicaceae</taxon>
        <taxon>Chloropicon</taxon>
    </lineage>
</organism>
<comment type="subcellular location">
    <subcellularLocation>
        <location evidence="1">Nucleus</location>
    </subcellularLocation>
</comment>
<dbReference type="GO" id="GO:0045727">
    <property type="term" value="P:positive regulation of translation"/>
    <property type="evidence" value="ECO:0007669"/>
    <property type="project" value="TreeGrafter"/>
</dbReference>
<dbReference type="STRING" id="1764295.A0A5B8MBQ1"/>
<keyword evidence="3" id="KW-0866">Nonsense-mediated mRNA decay</keyword>
<keyword evidence="8" id="KW-1185">Reference proteome</keyword>
<sequence length="309" mass="33221">MEPVANQGGTATATATVTRGGGGGKGRARTRYKNKNKASGGGEGGREAGARREEEGDRRKLKALVRRLPPELTEENFRKQVEEEGYGERVAWMRYWKGEPKSKAGGGQGSGAAQCSRCYLQFKNPQTIQSFHKAFHGHAYATDKGQTFVAAVSLAPNQRCPKPKNRRRRDPKAGTIEDDADYKAFVEALSEQTSLPTGSQSQAEQKEAEDGAPVITPLMLYMKKKAAQRVAKLRSRPSKKKAEKKKGGKKGNRKHGGSGGKKDYQSKGSSSSGGGAKESGRKKASGPGEAGGFQLVRRKKGGSKHSNKS</sequence>